<proteinExistence type="predicted"/>
<keyword evidence="4" id="KW-1185">Reference proteome</keyword>
<dbReference type="Pfam" id="PF13561">
    <property type="entry name" value="adh_short_C2"/>
    <property type="match status" value="1"/>
</dbReference>
<dbReference type="InterPro" id="IPR045000">
    <property type="entry name" value="TR"/>
</dbReference>
<dbReference type="InterPro" id="IPR036291">
    <property type="entry name" value="NAD(P)-bd_dom_sf"/>
</dbReference>
<name>A0AB40BQE5_DIOCR</name>
<keyword evidence="3" id="KW-0472">Membrane</keyword>
<evidence type="ECO:0000256" key="1">
    <source>
        <dbReference type="ARBA" id="ARBA00022857"/>
    </source>
</evidence>
<sequence length="156" mass="16659">MKPTMEWAAEECTHMMATNFESALHLSQLAHPLLKASSSGNIVFISTIGTFIVYQGGAIYSASKGAMNQITKHLACEWAKDNIRVNGVAPATINTSLVEYLGKDSDILMKEASRVPLGRLGEPEEVASVVAFLCLPAASYVTGQIICIDGGRAQIS</sequence>
<dbReference type="Gene3D" id="3.40.50.720">
    <property type="entry name" value="NAD(P)-binding Rossmann-like Domain"/>
    <property type="match status" value="1"/>
</dbReference>
<keyword evidence="2" id="KW-0560">Oxidoreductase</keyword>
<gene>
    <name evidence="5" type="primary">LOC120265730</name>
</gene>
<dbReference type="PANTHER" id="PTHR42898:SF6">
    <property type="entry name" value="NADP-DEPENDENT MANNITOL DEHYDROGENASE"/>
    <property type="match status" value="1"/>
</dbReference>
<keyword evidence="1" id="KW-0521">NADP</keyword>
<dbReference type="SUPFAM" id="SSF51735">
    <property type="entry name" value="NAD(P)-binding Rossmann-fold domains"/>
    <property type="match status" value="1"/>
</dbReference>
<dbReference type="GeneID" id="120265730"/>
<dbReference type="PANTHER" id="PTHR42898">
    <property type="entry name" value="TROPINONE REDUCTASE"/>
    <property type="match status" value="1"/>
</dbReference>
<keyword evidence="3" id="KW-0812">Transmembrane</keyword>
<dbReference type="InterPro" id="IPR002347">
    <property type="entry name" value="SDR_fam"/>
</dbReference>
<evidence type="ECO:0000313" key="5">
    <source>
        <dbReference type="RefSeq" id="XP_039129622.1"/>
    </source>
</evidence>
<dbReference type="AlphaFoldDB" id="A0AB40BQE5"/>
<reference evidence="5" key="1">
    <citation type="submission" date="2025-08" db="UniProtKB">
        <authorList>
            <consortium name="RefSeq"/>
        </authorList>
    </citation>
    <scope>IDENTIFICATION</scope>
</reference>
<evidence type="ECO:0000313" key="4">
    <source>
        <dbReference type="Proteomes" id="UP001515500"/>
    </source>
</evidence>
<accession>A0AB40BQE5</accession>
<keyword evidence="3" id="KW-1133">Transmembrane helix</keyword>
<evidence type="ECO:0000256" key="2">
    <source>
        <dbReference type="ARBA" id="ARBA00023002"/>
    </source>
</evidence>
<feature type="transmembrane region" description="Helical" evidence="3">
    <location>
        <begin position="42"/>
        <end position="62"/>
    </location>
</feature>
<protein>
    <submittedName>
        <fullName evidence="5">Tropinone reductase homolog At5g06060-like</fullName>
    </submittedName>
</protein>
<evidence type="ECO:0000256" key="3">
    <source>
        <dbReference type="SAM" id="Phobius"/>
    </source>
</evidence>
<organism evidence="4 5">
    <name type="scientific">Dioscorea cayennensis subsp. rotundata</name>
    <name type="common">White Guinea yam</name>
    <name type="synonym">Dioscorea rotundata</name>
    <dbReference type="NCBI Taxonomy" id="55577"/>
    <lineage>
        <taxon>Eukaryota</taxon>
        <taxon>Viridiplantae</taxon>
        <taxon>Streptophyta</taxon>
        <taxon>Embryophyta</taxon>
        <taxon>Tracheophyta</taxon>
        <taxon>Spermatophyta</taxon>
        <taxon>Magnoliopsida</taxon>
        <taxon>Liliopsida</taxon>
        <taxon>Dioscoreales</taxon>
        <taxon>Dioscoreaceae</taxon>
        <taxon>Dioscorea</taxon>
    </lineage>
</organism>
<dbReference type="RefSeq" id="XP_039129622.1">
    <property type="nucleotide sequence ID" value="XM_039273688.1"/>
</dbReference>
<dbReference type="PRINTS" id="PR00081">
    <property type="entry name" value="GDHRDH"/>
</dbReference>
<dbReference type="GO" id="GO:0016491">
    <property type="term" value="F:oxidoreductase activity"/>
    <property type="evidence" value="ECO:0007669"/>
    <property type="project" value="UniProtKB-KW"/>
</dbReference>
<dbReference type="Proteomes" id="UP001515500">
    <property type="component" value="Chromosome 7"/>
</dbReference>